<proteinExistence type="predicted"/>
<protein>
    <recommendedName>
        <fullName evidence="2">Glycosyl transferase family 1 domain-containing protein</fullName>
    </recommendedName>
</protein>
<accession>B8HX13</accession>
<dbReference type="STRING" id="395961.Cyan7425_0930"/>
<dbReference type="EMBL" id="CP001344">
    <property type="protein sequence ID" value="ACL43316.1"/>
    <property type="molecule type" value="Genomic_DNA"/>
</dbReference>
<evidence type="ECO:0008006" key="2">
    <source>
        <dbReference type="Google" id="ProtNLM"/>
    </source>
</evidence>
<name>B8HX13_CYAP4</name>
<dbReference type="AlphaFoldDB" id="B8HX13"/>
<gene>
    <name evidence="1" type="ordered locus">Cyan7425_0930</name>
</gene>
<dbReference type="SUPFAM" id="SSF53756">
    <property type="entry name" value="UDP-Glycosyltransferase/glycogen phosphorylase"/>
    <property type="match status" value="1"/>
</dbReference>
<dbReference type="HOGENOM" id="CLU_803325_0_0_3"/>
<evidence type="ECO:0000313" key="1">
    <source>
        <dbReference type="EMBL" id="ACL43316.1"/>
    </source>
</evidence>
<dbReference type="KEGG" id="cyn:Cyan7425_0930"/>
<sequence length="360" mass="41478">MLHFFWCTYDLRDQSYNIYESSNFEIAKWAEYYLSQKTAFHQSYWRAGRVTDNPNDILLGHPTWAIPELPGFGKIQRNWVKDNALTASAACHPNTYMLNPWVPNFPPEWLTNMPFLESQMLAVNKIFALCGKLWIQKTLEKQDESIQSLVKDKLVHLNMGVAAQNIKTIKNKFNQIGERQIIHISNLGTYKGFDITCKSVMGLDTLLHVASRDLEAPVGLLEIKVDNQDVIFNFLSSVDNNDPEFNQWIVENCDFYIHTSTMDAQATTILENCARGLIPLITPESGFASPHAIYLTHNPDENRKIIEWALNLPEEELLKRSELIRQQIYNEHNWEGIFGKIWDEIMADIDSRSQTVVTVP</sequence>
<dbReference type="eggNOG" id="ENOG5033RJT">
    <property type="taxonomic scope" value="Bacteria"/>
</dbReference>
<organism evidence="1">
    <name type="scientific">Cyanothece sp. (strain PCC 7425 / ATCC 29141)</name>
    <dbReference type="NCBI Taxonomy" id="395961"/>
    <lineage>
        <taxon>Bacteria</taxon>
        <taxon>Bacillati</taxon>
        <taxon>Cyanobacteriota</taxon>
        <taxon>Cyanophyceae</taxon>
        <taxon>Gomontiellales</taxon>
        <taxon>Cyanothecaceae</taxon>
        <taxon>Cyanothece</taxon>
    </lineage>
</organism>
<reference evidence="1" key="1">
    <citation type="submission" date="2009-01" db="EMBL/GenBank/DDBJ databases">
        <title>Complete sequence of chromosome Cyanothece sp. PCC 7425.</title>
        <authorList>
            <consortium name="US DOE Joint Genome Institute"/>
            <person name="Lucas S."/>
            <person name="Copeland A."/>
            <person name="Lapidus A."/>
            <person name="Glavina del Rio T."/>
            <person name="Dalin E."/>
            <person name="Tice H."/>
            <person name="Bruce D."/>
            <person name="Goodwin L."/>
            <person name="Pitluck S."/>
            <person name="Sims D."/>
            <person name="Meineke L."/>
            <person name="Brettin T."/>
            <person name="Detter J.C."/>
            <person name="Han C."/>
            <person name="Larimer F."/>
            <person name="Land M."/>
            <person name="Hauser L."/>
            <person name="Kyrpides N."/>
            <person name="Ovchinnikova G."/>
            <person name="Liberton M."/>
            <person name="Stoeckel J."/>
            <person name="Banerjee A."/>
            <person name="Singh A."/>
            <person name="Page L."/>
            <person name="Sato H."/>
            <person name="Zhao L."/>
            <person name="Sherman L."/>
            <person name="Pakrasi H."/>
            <person name="Richardson P."/>
        </authorList>
    </citation>
    <scope>NUCLEOTIDE SEQUENCE</scope>
    <source>
        <strain evidence="1">PCC 7425</strain>
    </source>
</reference>